<dbReference type="Proteomes" id="UP001321453">
    <property type="component" value="Unassembled WGS sequence"/>
</dbReference>
<proteinExistence type="predicted"/>
<evidence type="ECO:0000313" key="2">
    <source>
        <dbReference type="EMBL" id="MDM7831395.1"/>
    </source>
</evidence>
<name>A0ABT7S701_9CELL</name>
<evidence type="ECO:0000313" key="3">
    <source>
        <dbReference type="Proteomes" id="UP001321453"/>
    </source>
</evidence>
<feature type="signal peptide" evidence="1">
    <location>
        <begin position="1"/>
        <end position="29"/>
    </location>
</feature>
<reference evidence="2 3" key="1">
    <citation type="submission" date="2023-06" db="EMBL/GenBank/DDBJ databases">
        <title>Cellulomonas sp. MW9 Whole genome sequence.</title>
        <authorList>
            <person name="Park S."/>
        </authorList>
    </citation>
    <scope>NUCLEOTIDE SEQUENCE [LARGE SCALE GENOMIC DNA]</scope>
    <source>
        <strain evidence="2 3">MW9</strain>
    </source>
</reference>
<accession>A0ABT7S701</accession>
<protein>
    <submittedName>
        <fullName evidence="2">Uncharacterized protein</fullName>
    </submittedName>
</protein>
<dbReference type="RefSeq" id="WP_289446709.1">
    <property type="nucleotide sequence ID" value="NZ_JAUCGR010000002.1"/>
</dbReference>
<evidence type="ECO:0000256" key="1">
    <source>
        <dbReference type="SAM" id="SignalP"/>
    </source>
</evidence>
<organism evidence="2 3">
    <name type="scientific">Cellulomonas edaphi</name>
    <dbReference type="NCBI Taxonomy" id="3053468"/>
    <lineage>
        <taxon>Bacteria</taxon>
        <taxon>Bacillati</taxon>
        <taxon>Actinomycetota</taxon>
        <taxon>Actinomycetes</taxon>
        <taxon>Micrococcales</taxon>
        <taxon>Cellulomonadaceae</taxon>
        <taxon>Cellulomonas</taxon>
    </lineage>
</organism>
<keyword evidence="3" id="KW-1185">Reference proteome</keyword>
<keyword evidence="1" id="KW-0732">Signal</keyword>
<gene>
    <name evidence="2" type="ORF">QRT05_08625</name>
</gene>
<sequence length="174" mass="17688">MLRRRPVLVVLACTLTSTVLVGCSSSAPAQLEPSRSAAVVAPEPSPAETLLPDTTPTGSQVGGLAAGFPSALLPVPAGATVLLSAAAPVPDSDLVDVSLNLRTTQSASDLLEAVSGPLEKAGFTRSESPEREPDLAAQAAFTRDHGKERVILGILDADGVRTLTLSGQVDPSVT</sequence>
<comment type="caution">
    <text evidence="2">The sequence shown here is derived from an EMBL/GenBank/DDBJ whole genome shotgun (WGS) entry which is preliminary data.</text>
</comment>
<dbReference type="EMBL" id="JAUCGR010000002">
    <property type="protein sequence ID" value="MDM7831395.1"/>
    <property type="molecule type" value="Genomic_DNA"/>
</dbReference>
<dbReference type="PROSITE" id="PS51257">
    <property type="entry name" value="PROKAR_LIPOPROTEIN"/>
    <property type="match status" value="1"/>
</dbReference>
<feature type="chain" id="PRO_5045487039" evidence="1">
    <location>
        <begin position="30"/>
        <end position="174"/>
    </location>
</feature>